<dbReference type="Proteomes" id="UP000232323">
    <property type="component" value="Unassembled WGS sequence"/>
</dbReference>
<dbReference type="AlphaFoldDB" id="A0A250XTV9"/>
<dbReference type="Pfam" id="PF14886">
    <property type="entry name" value="FAM183"/>
    <property type="match status" value="1"/>
</dbReference>
<dbReference type="STRING" id="1157962.A0A250XTV9"/>
<name>A0A250XTV9_9CHLO</name>
<dbReference type="EMBL" id="BEGY01000310">
    <property type="protein sequence ID" value="GAX86453.1"/>
    <property type="molecule type" value="Genomic_DNA"/>
</dbReference>
<organism evidence="7 8">
    <name type="scientific">Chlamydomonas eustigma</name>
    <dbReference type="NCBI Taxonomy" id="1157962"/>
    <lineage>
        <taxon>Eukaryota</taxon>
        <taxon>Viridiplantae</taxon>
        <taxon>Chlorophyta</taxon>
        <taxon>core chlorophytes</taxon>
        <taxon>Chlorophyceae</taxon>
        <taxon>CS clade</taxon>
        <taxon>Chlamydomonadales</taxon>
        <taxon>Chlamydomonadaceae</taxon>
        <taxon>Chlamydomonas</taxon>
    </lineage>
</organism>
<keyword evidence="8" id="KW-1185">Reference proteome</keyword>
<gene>
    <name evidence="7" type="ORF">CEUSTIGMA_g13863.t1</name>
</gene>
<dbReference type="PANTHER" id="PTHR33865">
    <property type="entry name" value="PROTEIN FAM183B"/>
    <property type="match status" value="1"/>
</dbReference>
<evidence type="ECO:0000256" key="3">
    <source>
        <dbReference type="ARBA" id="ARBA00022490"/>
    </source>
</evidence>
<accession>A0A250XTV9</accession>
<comment type="similarity">
    <text evidence="6">Belongs to the CFAP144 family.</text>
</comment>
<comment type="caution">
    <text evidence="7">The sequence shown here is derived from an EMBL/GenBank/DDBJ whole genome shotgun (WGS) entry which is preliminary data.</text>
</comment>
<dbReference type="PANTHER" id="PTHR33865:SF3">
    <property type="entry name" value="PROTEIN FAM183B"/>
    <property type="match status" value="1"/>
</dbReference>
<dbReference type="GO" id="GO:0097546">
    <property type="term" value="C:ciliary base"/>
    <property type="evidence" value="ECO:0007669"/>
    <property type="project" value="TreeGrafter"/>
</dbReference>
<keyword evidence="5" id="KW-0966">Cell projection</keyword>
<evidence type="ECO:0000256" key="6">
    <source>
        <dbReference type="ARBA" id="ARBA00034777"/>
    </source>
</evidence>
<sequence>MASMISKKLDEVARNSVWEEHVKKENRVLTLGDSFHIADARKLNVLPEKPNRMVPTSNLSPEMVQKATELLTSMSTLKDSDKLPHEIYALPRTANSEYGFFSSKPLVPPNPMFEHKTKMVDVTEYGNTYVRMAGIGPYVRKDAVSGK</sequence>
<evidence type="ECO:0000313" key="8">
    <source>
        <dbReference type="Proteomes" id="UP000232323"/>
    </source>
</evidence>
<evidence type="ECO:0000256" key="2">
    <source>
        <dbReference type="ARBA" id="ARBA00004245"/>
    </source>
</evidence>
<evidence type="ECO:0000256" key="5">
    <source>
        <dbReference type="ARBA" id="ARBA00023273"/>
    </source>
</evidence>
<keyword evidence="4" id="KW-0206">Cytoskeleton</keyword>
<keyword evidence="3" id="KW-0963">Cytoplasm</keyword>
<comment type="subcellular location">
    <subcellularLocation>
        <location evidence="1">Cell projection</location>
        <location evidence="1">Cilium</location>
    </subcellularLocation>
    <subcellularLocation>
        <location evidence="2">Cytoplasm</location>
        <location evidence="2">Cytoskeleton</location>
    </subcellularLocation>
</comment>
<proteinExistence type="inferred from homology"/>
<evidence type="ECO:0000256" key="1">
    <source>
        <dbReference type="ARBA" id="ARBA00004138"/>
    </source>
</evidence>
<evidence type="ECO:0000256" key="4">
    <source>
        <dbReference type="ARBA" id="ARBA00023212"/>
    </source>
</evidence>
<protein>
    <submittedName>
        <fullName evidence="7">Uncharacterized protein</fullName>
    </submittedName>
</protein>
<dbReference type="GO" id="GO:0005856">
    <property type="term" value="C:cytoskeleton"/>
    <property type="evidence" value="ECO:0007669"/>
    <property type="project" value="UniProtKB-SubCell"/>
</dbReference>
<dbReference type="OrthoDB" id="446290at2759"/>
<dbReference type="InterPro" id="IPR029214">
    <property type="entry name" value="CFAP144"/>
</dbReference>
<reference evidence="7 8" key="1">
    <citation type="submission" date="2017-08" db="EMBL/GenBank/DDBJ databases">
        <title>Acidophilic green algal genome provides insights into adaptation to an acidic environment.</title>
        <authorList>
            <person name="Hirooka S."/>
            <person name="Hirose Y."/>
            <person name="Kanesaki Y."/>
            <person name="Higuchi S."/>
            <person name="Fujiwara T."/>
            <person name="Onuma R."/>
            <person name="Era A."/>
            <person name="Ohbayashi R."/>
            <person name="Uzuka A."/>
            <person name="Nozaki H."/>
            <person name="Yoshikawa H."/>
            <person name="Miyagishima S.Y."/>
        </authorList>
    </citation>
    <scope>NUCLEOTIDE SEQUENCE [LARGE SCALE GENOMIC DNA]</scope>
    <source>
        <strain evidence="7 8">NIES-2499</strain>
    </source>
</reference>
<evidence type="ECO:0000313" key="7">
    <source>
        <dbReference type="EMBL" id="GAX86453.1"/>
    </source>
</evidence>